<organism evidence="3 4">
    <name type="scientific">Camellia sinensis</name>
    <name type="common">Tea plant</name>
    <name type="synonym">Thea sinensis</name>
    <dbReference type="NCBI Taxonomy" id="4442"/>
    <lineage>
        <taxon>Eukaryota</taxon>
        <taxon>Viridiplantae</taxon>
        <taxon>Streptophyta</taxon>
        <taxon>Embryophyta</taxon>
        <taxon>Tracheophyta</taxon>
        <taxon>Spermatophyta</taxon>
        <taxon>Magnoliopsida</taxon>
        <taxon>eudicotyledons</taxon>
        <taxon>Gunneridae</taxon>
        <taxon>Pentapetalae</taxon>
        <taxon>asterids</taxon>
        <taxon>Ericales</taxon>
        <taxon>Theaceae</taxon>
        <taxon>Camellia</taxon>
    </lineage>
</organism>
<dbReference type="AlphaFoldDB" id="A0A7J7G202"/>
<dbReference type="PANTHER" id="PTHR43690:SF18">
    <property type="entry name" value="INSULIN-DEGRADING ENZYME-RELATED"/>
    <property type="match status" value="1"/>
</dbReference>
<dbReference type="SUPFAM" id="SSF63411">
    <property type="entry name" value="LuxS/MPP-like metallohydrolase"/>
    <property type="match status" value="2"/>
</dbReference>
<keyword evidence="4" id="KW-1185">Reference proteome</keyword>
<evidence type="ECO:0000313" key="3">
    <source>
        <dbReference type="EMBL" id="KAF5934702.1"/>
    </source>
</evidence>
<dbReference type="GO" id="GO:0046872">
    <property type="term" value="F:metal ion binding"/>
    <property type="evidence" value="ECO:0007669"/>
    <property type="project" value="UniProtKB-KW"/>
</dbReference>
<evidence type="ECO:0000256" key="1">
    <source>
        <dbReference type="ARBA" id="ARBA00022723"/>
    </source>
</evidence>
<feature type="domain" description="Peptidase M16 middle/third" evidence="2">
    <location>
        <begin position="82"/>
        <end position="166"/>
    </location>
</feature>
<dbReference type="Pfam" id="PF16187">
    <property type="entry name" value="Peptidase_M16_M"/>
    <property type="match status" value="2"/>
</dbReference>
<sequence>MIENVLGFFTPKNMRVDVVSKSFAKSQDIQCEPWFKSRYTEEDISPSLMELWCDSSEIDICLHLPAKNEFIPRDFSICASKASSANVVKLETSVTLFSDKLELKVYGFNDKLSVLLSKVLAIAKSFSPTENHLRHVIKEDMERTLRNTNMKPLNHSSYLRLQVLYQSFLYSLHFKRSQSMLHLNTS</sequence>
<dbReference type="EMBL" id="JACBKZ010000013">
    <property type="protein sequence ID" value="KAF5934702.1"/>
    <property type="molecule type" value="Genomic_DNA"/>
</dbReference>
<evidence type="ECO:0000313" key="4">
    <source>
        <dbReference type="Proteomes" id="UP000593564"/>
    </source>
</evidence>
<evidence type="ECO:0000259" key="2">
    <source>
        <dbReference type="Pfam" id="PF16187"/>
    </source>
</evidence>
<protein>
    <recommendedName>
        <fullName evidence="2">Peptidase M16 middle/third domain-containing protein</fullName>
    </recommendedName>
</protein>
<dbReference type="GO" id="GO:0005829">
    <property type="term" value="C:cytosol"/>
    <property type="evidence" value="ECO:0007669"/>
    <property type="project" value="TreeGrafter"/>
</dbReference>
<keyword evidence="1" id="KW-0479">Metal-binding</keyword>
<proteinExistence type="predicted"/>
<feature type="domain" description="Peptidase M16 middle/third" evidence="2">
    <location>
        <begin position="2"/>
        <end position="78"/>
    </location>
</feature>
<comment type="caution">
    <text evidence="3">The sequence shown here is derived from an EMBL/GenBank/DDBJ whole genome shotgun (WGS) entry which is preliminary data.</text>
</comment>
<accession>A0A7J7G202</accession>
<reference evidence="3 4" key="2">
    <citation type="submission" date="2020-07" db="EMBL/GenBank/DDBJ databases">
        <title>Genome assembly of wild tea tree DASZ reveals pedigree and selection history of tea varieties.</title>
        <authorList>
            <person name="Zhang W."/>
        </authorList>
    </citation>
    <scope>NUCLEOTIDE SEQUENCE [LARGE SCALE GENOMIC DNA]</scope>
    <source>
        <strain evidence="4">cv. G240</strain>
        <tissue evidence="3">Leaf</tissue>
    </source>
</reference>
<dbReference type="InterPro" id="IPR050626">
    <property type="entry name" value="Peptidase_M16"/>
</dbReference>
<dbReference type="InterPro" id="IPR011249">
    <property type="entry name" value="Metalloenz_LuxS/M16"/>
</dbReference>
<dbReference type="InterPro" id="IPR032632">
    <property type="entry name" value="Peptidase_M16_M"/>
</dbReference>
<reference evidence="4" key="1">
    <citation type="journal article" date="2020" name="Nat. Commun.">
        <title>Genome assembly of wild tea tree DASZ reveals pedigree and selection history of tea varieties.</title>
        <authorList>
            <person name="Zhang W."/>
            <person name="Zhang Y."/>
            <person name="Qiu H."/>
            <person name="Guo Y."/>
            <person name="Wan H."/>
            <person name="Zhang X."/>
            <person name="Scossa F."/>
            <person name="Alseekh S."/>
            <person name="Zhang Q."/>
            <person name="Wang P."/>
            <person name="Xu L."/>
            <person name="Schmidt M.H."/>
            <person name="Jia X."/>
            <person name="Li D."/>
            <person name="Zhu A."/>
            <person name="Guo F."/>
            <person name="Chen W."/>
            <person name="Ni D."/>
            <person name="Usadel B."/>
            <person name="Fernie A.R."/>
            <person name="Wen W."/>
        </authorList>
    </citation>
    <scope>NUCLEOTIDE SEQUENCE [LARGE SCALE GENOMIC DNA]</scope>
    <source>
        <strain evidence="4">cv. G240</strain>
    </source>
</reference>
<dbReference type="PANTHER" id="PTHR43690">
    <property type="entry name" value="NARDILYSIN"/>
    <property type="match status" value="1"/>
</dbReference>
<dbReference type="Proteomes" id="UP000593564">
    <property type="component" value="Unassembled WGS sequence"/>
</dbReference>
<dbReference type="Gene3D" id="3.30.830.10">
    <property type="entry name" value="Metalloenzyme, LuxS/M16 peptidase-like"/>
    <property type="match status" value="2"/>
</dbReference>
<name>A0A7J7G202_CAMSI</name>
<gene>
    <name evidence="3" type="ORF">HYC85_025831</name>
</gene>